<dbReference type="GO" id="GO:0046930">
    <property type="term" value="C:pore complex"/>
    <property type="evidence" value="ECO:0007669"/>
    <property type="project" value="UniProtKB-KW"/>
</dbReference>
<proteinExistence type="predicted"/>
<dbReference type="GO" id="GO:0015288">
    <property type="term" value="F:porin activity"/>
    <property type="evidence" value="ECO:0007669"/>
    <property type="project" value="UniProtKB-KW"/>
</dbReference>
<feature type="signal peptide" evidence="11">
    <location>
        <begin position="1"/>
        <end position="22"/>
    </location>
</feature>
<evidence type="ECO:0000256" key="8">
    <source>
        <dbReference type="ARBA" id="ARBA00023114"/>
    </source>
</evidence>
<evidence type="ECO:0000313" key="13">
    <source>
        <dbReference type="EMBL" id="CAB3773508.1"/>
    </source>
</evidence>
<feature type="chain" id="PRO_5026956273" evidence="11">
    <location>
        <begin position="23"/>
        <end position="392"/>
    </location>
</feature>
<sequence length="392" mass="40521">MKRLPAAMAVVLGVAFACTAHAQTSVALYGIVDEGFNINTNSGGSHLYDLTSGVLAGSRWGFRGTEDLGGGLKVTFLLENGFDGSNGSLGQGGLIFGRQAYVSLGSSQFGTVTLGRQYDSVVDYVGLLEVGDQWGGYIAAHPGDVDNFNNTSVTNNAIKFTSTNYAGLTFGGMYSVGGVAGDYSRNQTWSLGAGYTNGPFVLGVGYLNARTPATSGGLFGNNTTTTTASAVTTPVYAGFASARTYQVVGAGGAYTFGAATFGVTYSNVKFYGIGSTSPSALNGETATFNDAEVNFKYQITPTLLVGAAYNYTKGNDVGPGDGSKYHQGMLGVDYFISRRTDVYAIGVYQHASGEQVSANGATIAPARAAINGLTASSTGNQVTARVGIRHQF</sequence>
<keyword evidence="3" id="KW-0813">Transport</keyword>
<keyword evidence="9" id="KW-0472">Membrane</keyword>
<keyword evidence="4" id="KW-1134">Transmembrane beta strand</keyword>
<dbReference type="InterPro" id="IPR050298">
    <property type="entry name" value="Gram-neg_bact_OMP"/>
</dbReference>
<keyword evidence="10" id="KW-0998">Cell outer membrane</keyword>
<dbReference type="PANTHER" id="PTHR34501:SF9">
    <property type="entry name" value="MAJOR OUTER MEMBRANE PROTEIN P.IA"/>
    <property type="match status" value="1"/>
</dbReference>
<dbReference type="InterPro" id="IPR033900">
    <property type="entry name" value="Gram_neg_porin_domain"/>
</dbReference>
<dbReference type="Gene3D" id="2.40.160.10">
    <property type="entry name" value="Porin"/>
    <property type="match status" value="1"/>
</dbReference>
<dbReference type="Pfam" id="PF13609">
    <property type="entry name" value="Porin_4"/>
    <property type="match status" value="1"/>
</dbReference>
<evidence type="ECO:0000259" key="12">
    <source>
        <dbReference type="Pfam" id="PF13609"/>
    </source>
</evidence>
<evidence type="ECO:0000256" key="5">
    <source>
        <dbReference type="ARBA" id="ARBA00022692"/>
    </source>
</evidence>
<evidence type="ECO:0000256" key="2">
    <source>
        <dbReference type="ARBA" id="ARBA00011233"/>
    </source>
</evidence>
<evidence type="ECO:0000256" key="6">
    <source>
        <dbReference type="ARBA" id="ARBA00022729"/>
    </source>
</evidence>
<comment type="subunit">
    <text evidence="2">Homotrimer.</text>
</comment>
<dbReference type="InterPro" id="IPR002299">
    <property type="entry name" value="Porin_Neis"/>
</dbReference>
<keyword evidence="5" id="KW-0812">Transmembrane</keyword>
<comment type="subcellular location">
    <subcellularLocation>
        <location evidence="1">Cell outer membrane</location>
        <topology evidence="1">Multi-pass membrane protein</topology>
    </subcellularLocation>
</comment>
<evidence type="ECO:0000256" key="1">
    <source>
        <dbReference type="ARBA" id="ARBA00004571"/>
    </source>
</evidence>
<keyword evidence="6 11" id="KW-0732">Signal</keyword>
<evidence type="ECO:0000256" key="11">
    <source>
        <dbReference type="SAM" id="SignalP"/>
    </source>
</evidence>
<dbReference type="GO" id="GO:0009279">
    <property type="term" value="C:cell outer membrane"/>
    <property type="evidence" value="ECO:0007669"/>
    <property type="project" value="UniProtKB-SubCell"/>
</dbReference>
<evidence type="ECO:0000256" key="10">
    <source>
        <dbReference type="ARBA" id="ARBA00023237"/>
    </source>
</evidence>
<dbReference type="AlphaFoldDB" id="A0A6J5F412"/>
<dbReference type="PRINTS" id="PR00184">
    <property type="entry name" value="NEISSPPORIN"/>
</dbReference>
<dbReference type="GO" id="GO:0034220">
    <property type="term" value="P:monoatomic ion transmembrane transport"/>
    <property type="evidence" value="ECO:0007669"/>
    <property type="project" value="InterPro"/>
</dbReference>
<dbReference type="PANTHER" id="PTHR34501">
    <property type="entry name" value="PROTEIN YDDL-RELATED"/>
    <property type="match status" value="1"/>
</dbReference>
<organism evidence="13 14">
    <name type="scientific">Paraburkholderia humisilvae</name>
    <dbReference type="NCBI Taxonomy" id="627669"/>
    <lineage>
        <taxon>Bacteria</taxon>
        <taxon>Pseudomonadati</taxon>
        <taxon>Pseudomonadota</taxon>
        <taxon>Betaproteobacteria</taxon>
        <taxon>Burkholderiales</taxon>
        <taxon>Burkholderiaceae</taxon>
        <taxon>Paraburkholderia</taxon>
    </lineage>
</organism>
<keyword evidence="8" id="KW-0626">Porin</keyword>
<reference evidence="13 14" key="1">
    <citation type="submission" date="2020-04" db="EMBL/GenBank/DDBJ databases">
        <authorList>
            <person name="De Canck E."/>
        </authorList>
    </citation>
    <scope>NUCLEOTIDE SEQUENCE [LARGE SCALE GENOMIC DNA]</scope>
    <source>
        <strain evidence="13 14">LMG 29542</strain>
    </source>
</reference>
<protein>
    <submittedName>
        <fullName evidence="13">Outer membrane porin protein</fullName>
    </submittedName>
</protein>
<evidence type="ECO:0000256" key="7">
    <source>
        <dbReference type="ARBA" id="ARBA00023065"/>
    </source>
</evidence>
<keyword evidence="14" id="KW-1185">Reference proteome</keyword>
<gene>
    <name evidence="13" type="ORF">LMG29542_07267</name>
</gene>
<dbReference type="SUPFAM" id="SSF56935">
    <property type="entry name" value="Porins"/>
    <property type="match status" value="1"/>
</dbReference>
<accession>A0A6J5F412</accession>
<evidence type="ECO:0000256" key="3">
    <source>
        <dbReference type="ARBA" id="ARBA00022448"/>
    </source>
</evidence>
<dbReference type="CDD" id="cd00342">
    <property type="entry name" value="gram_neg_porins"/>
    <property type="match status" value="1"/>
</dbReference>
<evidence type="ECO:0000313" key="14">
    <source>
        <dbReference type="Proteomes" id="UP000494363"/>
    </source>
</evidence>
<dbReference type="EMBL" id="CADIKH010000076">
    <property type="protein sequence ID" value="CAB3773508.1"/>
    <property type="molecule type" value="Genomic_DNA"/>
</dbReference>
<name>A0A6J5F412_9BURK</name>
<dbReference type="RefSeq" id="WP_175232582.1">
    <property type="nucleotide sequence ID" value="NZ_CADIKH010000076.1"/>
</dbReference>
<dbReference type="InterPro" id="IPR001702">
    <property type="entry name" value="Porin_Gram-ve"/>
</dbReference>
<dbReference type="PRINTS" id="PR00182">
    <property type="entry name" value="ECOLNEIPORIN"/>
</dbReference>
<keyword evidence="7" id="KW-0406">Ion transport</keyword>
<dbReference type="Proteomes" id="UP000494363">
    <property type="component" value="Unassembled WGS sequence"/>
</dbReference>
<dbReference type="InterPro" id="IPR023614">
    <property type="entry name" value="Porin_dom_sf"/>
</dbReference>
<dbReference type="PROSITE" id="PS51257">
    <property type="entry name" value="PROKAR_LIPOPROTEIN"/>
    <property type="match status" value="1"/>
</dbReference>
<evidence type="ECO:0000256" key="4">
    <source>
        <dbReference type="ARBA" id="ARBA00022452"/>
    </source>
</evidence>
<evidence type="ECO:0000256" key="9">
    <source>
        <dbReference type="ARBA" id="ARBA00023136"/>
    </source>
</evidence>
<feature type="domain" description="Porin" evidence="12">
    <location>
        <begin position="9"/>
        <end position="350"/>
    </location>
</feature>